<evidence type="ECO:0000256" key="5">
    <source>
        <dbReference type="SAM" id="MobiDB-lite"/>
    </source>
</evidence>
<proteinExistence type="predicted"/>
<keyword evidence="6" id="KW-0472">Membrane</keyword>
<evidence type="ECO:0000313" key="9">
    <source>
        <dbReference type="Proteomes" id="UP000283530"/>
    </source>
</evidence>
<dbReference type="SUPFAM" id="SSF57850">
    <property type="entry name" value="RING/U-box"/>
    <property type="match status" value="1"/>
</dbReference>
<evidence type="ECO:0000256" key="4">
    <source>
        <dbReference type="PROSITE-ProRule" id="PRU00175"/>
    </source>
</evidence>
<dbReference type="InterPro" id="IPR001841">
    <property type="entry name" value="Znf_RING"/>
</dbReference>
<evidence type="ECO:0000256" key="2">
    <source>
        <dbReference type="ARBA" id="ARBA00022771"/>
    </source>
</evidence>
<dbReference type="Pfam" id="PF13639">
    <property type="entry name" value="zf-RING_2"/>
    <property type="match status" value="1"/>
</dbReference>
<dbReference type="PANTHER" id="PTHR45798">
    <property type="entry name" value="RING-H2 FINGER PROTEIN ATL61-RELATED-RELATED"/>
    <property type="match status" value="1"/>
</dbReference>
<evidence type="ECO:0000259" key="7">
    <source>
        <dbReference type="PROSITE" id="PS50089"/>
    </source>
</evidence>
<dbReference type="InterPro" id="IPR013083">
    <property type="entry name" value="Znf_RING/FYVE/PHD"/>
</dbReference>
<evidence type="ECO:0000256" key="6">
    <source>
        <dbReference type="SAM" id="Phobius"/>
    </source>
</evidence>
<evidence type="ECO:0000256" key="3">
    <source>
        <dbReference type="ARBA" id="ARBA00022833"/>
    </source>
</evidence>
<accession>A0A443PQB2</accession>
<organism evidence="8 9">
    <name type="scientific">Cinnamomum micranthum f. kanehirae</name>
    <dbReference type="NCBI Taxonomy" id="337451"/>
    <lineage>
        <taxon>Eukaryota</taxon>
        <taxon>Viridiplantae</taxon>
        <taxon>Streptophyta</taxon>
        <taxon>Embryophyta</taxon>
        <taxon>Tracheophyta</taxon>
        <taxon>Spermatophyta</taxon>
        <taxon>Magnoliopsida</taxon>
        <taxon>Magnoliidae</taxon>
        <taxon>Laurales</taxon>
        <taxon>Lauraceae</taxon>
        <taxon>Cinnamomum</taxon>
    </lineage>
</organism>
<evidence type="ECO:0000256" key="1">
    <source>
        <dbReference type="ARBA" id="ARBA00022723"/>
    </source>
</evidence>
<keyword evidence="3" id="KW-0862">Zinc</keyword>
<keyword evidence="2 4" id="KW-0863">Zinc-finger</keyword>
<dbReference type="Gene3D" id="3.30.40.10">
    <property type="entry name" value="Zinc/RING finger domain, C3HC4 (zinc finger)"/>
    <property type="match status" value="1"/>
</dbReference>
<comment type="caution">
    <text evidence="8">The sequence shown here is derived from an EMBL/GenBank/DDBJ whole genome shotgun (WGS) entry which is preliminary data.</text>
</comment>
<evidence type="ECO:0000313" key="8">
    <source>
        <dbReference type="EMBL" id="RWR92922.1"/>
    </source>
</evidence>
<dbReference type="STRING" id="337451.A0A443PQB2"/>
<feature type="domain" description="RING-type" evidence="7">
    <location>
        <begin position="103"/>
        <end position="145"/>
    </location>
</feature>
<keyword evidence="6" id="KW-1133">Transmembrane helix</keyword>
<feature type="transmembrane region" description="Helical" evidence="6">
    <location>
        <begin position="30"/>
        <end position="51"/>
    </location>
</feature>
<dbReference type="InterPro" id="IPR052788">
    <property type="entry name" value="RING-type_E3_ligase_ATL"/>
</dbReference>
<dbReference type="GO" id="GO:0008270">
    <property type="term" value="F:zinc ion binding"/>
    <property type="evidence" value="ECO:0007669"/>
    <property type="project" value="UniProtKB-KW"/>
</dbReference>
<dbReference type="AlphaFoldDB" id="A0A443PQB2"/>
<gene>
    <name evidence="8" type="ORF">CKAN_02214900</name>
</gene>
<dbReference type="CDD" id="cd16461">
    <property type="entry name" value="RING-H2_EL5-like"/>
    <property type="match status" value="1"/>
</dbReference>
<dbReference type="PANTHER" id="PTHR45798:SF97">
    <property type="entry name" value="ALCOHOL-SENSITIVE RING FINGER PROTEIN 1"/>
    <property type="match status" value="1"/>
</dbReference>
<keyword evidence="1" id="KW-0479">Metal-binding</keyword>
<keyword evidence="6" id="KW-0812">Transmembrane</keyword>
<dbReference type="SMART" id="SM00184">
    <property type="entry name" value="RING"/>
    <property type="match status" value="1"/>
</dbReference>
<name>A0A443PQB2_9MAGN</name>
<keyword evidence="9" id="KW-1185">Reference proteome</keyword>
<sequence>MPPPPRFFQPTAGDRYPAEPPTPDSVDSDVVVILAALLCALISVVGLALVARCAWLRRPSFTVSGGLTDRQTPANKGLKKKVLRSLPKLSYNGAVKEKLPPDCPICLAEFADGDEVRVLPRCGHGFHAVCVDMWLGAHSSCPSCRQILSAGRCQKCGGFPAAEGDVKETEDDANRSLA</sequence>
<dbReference type="OrthoDB" id="8062037at2759"/>
<dbReference type="EMBL" id="QPKB01000009">
    <property type="protein sequence ID" value="RWR92922.1"/>
    <property type="molecule type" value="Genomic_DNA"/>
</dbReference>
<reference evidence="8 9" key="1">
    <citation type="journal article" date="2019" name="Nat. Plants">
        <title>Stout camphor tree genome fills gaps in understanding of flowering plant genome evolution.</title>
        <authorList>
            <person name="Chaw S.M."/>
            <person name="Liu Y.C."/>
            <person name="Wu Y.W."/>
            <person name="Wang H.Y."/>
            <person name="Lin C.I."/>
            <person name="Wu C.S."/>
            <person name="Ke H.M."/>
            <person name="Chang L.Y."/>
            <person name="Hsu C.Y."/>
            <person name="Yang H.T."/>
            <person name="Sudianto E."/>
            <person name="Hsu M.H."/>
            <person name="Wu K.P."/>
            <person name="Wang L.N."/>
            <person name="Leebens-Mack J.H."/>
            <person name="Tsai I.J."/>
        </authorList>
    </citation>
    <scope>NUCLEOTIDE SEQUENCE [LARGE SCALE GENOMIC DNA]</scope>
    <source>
        <strain evidence="9">cv. Chaw 1501</strain>
        <tissue evidence="8">Young leaves</tissue>
    </source>
</reference>
<feature type="region of interest" description="Disordered" evidence="5">
    <location>
        <begin position="1"/>
        <end position="23"/>
    </location>
</feature>
<protein>
    <submittedName>
        <fullName evidence="8">Zinc finger protein</fullName>
    </submittedName>
</protein>
<dbReference type="Proteomes" id="UP000283530">
    <property type="component" value="Unassembled WGS sequence"/>
</dbReference>
<dbReference type="PROSITE" id="PS50089">
    <property type="entry name" value="ZF_RING_2"/>
    <property type="match status" value="1"/>
</dbReference>